<keyword evidence="1" id="KW-0732">Signal</keyword>
<gene>
    <name evidence="2" type="ORF">SK128_015753</name>
</gene>
<comment type="caution">
    <text evidence="2">The sequence shown here is derived from an EMBL/GenBank/DDBJ whole genome shotgun (WGS) entry which is preliminary data.</text>
</comment>
<dbReference type="EMBL" id="JAXCGZ010020965">
    <property type="protein sequence ID" value="KAK7063043.1"/>
    <property type="molecule type" value="Genomic_DNA"/>
</dbReference>
<accession>A0AAN8WJ21</accession>
<evidence type="ECO:0000313" key="3">
    <source>
        <dbReference type="Proteomes" id="UP001381693"/>
    </source>
</evidence>
<protein>
    <submittedName>
        <fullName evidence="2">Uncharacterized protein</fullName>
    </submittedName>
</protein>
<feature type="chain" id="PRO_5042953199" evidence="1">
    <location>
        <begin position="22"/>
        <end position="143"/>
    </location>
</feature>
<proteinExistence type="predicted"/>
<dbReference type="Proteomes" id="UP001381693">
    <property type="component" value="Unassembled WGS sequence"/>
</dbReference>
<sequence length="143" mass="15816">MFWEKVALIFASSIPWQGVRGESCINHPPPKGLVIAKPKPEAKPFYGVHPFYSGLGYGLGGYGFGYGSGYPLGIGYGYGITSPYHHIGKRSADPKAKPHDSIIEPFYDYDLGDYGSFGSYETEDSYSIGDSYGINYFSYPYYL</sequence>
<evidence type="ECO:0000313" key="2">
    <source>
        <dbReference type="EMBL" id="KAK7063043.1"/>
    </source>
</evidence>
<reference evidence="2 3" key="1">
    <citation type="submission" date="2023-11" db="EMBL/GenBank/DDBJ databases">
        <title>Halocaridina rubra genome assembly.</title>
        <authorList>
            <person name="Smith C."/>
        </authorList>
    </citation>
    <scope>NUCLEOTIDE SEQUENCE [LARGE SCALE GENOMIC DNA]</scope>
    <source>
        <strain evidence="2">EP-1</strain>
        <tissue evidence="2">Whole</tissue>
    </source>
</reference>
<keyword evidence="3" id="KW-1185">Reference proteome</keyword>
<feature type="signal peptide" evidence="1">
    <location>
        <begin position="1"/>
        <end position="21"/>
    </location>
</feature>
<evidence type="ECO:0000256" key="1">
    <source>
        <dbReference type="SAM" id="SignalP"/>
    </source>
</evidence>
<dbReference type="AlphaFoldDB" id="A0AAN8WJ21"/>
<name>A0AAN8WJ21_HALRR</name>
<organism evidence="2 3">
    <name type="scientific">Halocaridina rubra</name>
    <name type="common">Hawaiian red shrimp</name>
    <dbReference type="NCBI Taxonomy" id="373956"/>
    <lineage>
        <taxon>Eukaryota</taxon>
        <taxon>Metazoa</taxon>
        <taxon>Ecdysozoa</taxon>
        <taxon>Arthropoda</taxon>
        <taxon>Crustacea</taxon>
        <taxon>Multicrustacea</taxon>
        <taxon>Malacostraca</taxon>
        <taxon>Eumalacostraca</taxon>
        <taxon>Eucarida</taxon>
        <taxon>Decapoda</taxon>
        <taxon>Pleocyemata</taxon>
        <taxon>Caridea</taxon>
        <taxon>Atyoidea</taxon>
        <taxon>Atyidae</taxon>
        <taxon>Halocaridina</taxon>
    </lineage>
</organism>